<dbReference type="InterPro" id="IPR029063">
    <property type="entry name" value="SAM-dependent_MTases_sf"/>
</dbReference>
<evidence type="ECO:0000256" key="3">
    <source>
        <dbReference type="ARBA" id="ARBA00022603"/>
    </source>
</evidence>
<dbReference type="InterPro" id="IPR038375">
    <property type="entry name" value="NDUFAF7_sf"/>
</dbReference>
<dbReference type="PANTHER" id="PTHR12049">
    <property type="entry name" value="PROTEIN ARGININE METHYLTRANSFERASE NDUFAF7, MITOCHONDRIAL"/>
    <property type="match status" value="1"/>
</dbReference>
<comment type="catalytic activity">
    <reaction evidence="6 7">
        <text>L-arginyl-[protein] + 2 S-adenosyl-L-methionine = N(omega),N(omega)'-dimethyl-L-arginyl-[protein] + 2 S-adenosyl-L-homocysteine + 2 H(+)</text>
        <dbReference type="Rhea" id="RHEA:48108"/>
        <dbReference type="Rhea" id="RHEA-COMP:10532"/>
        <dbReference type="Rhea" id="RHEA-COMP:11992"/>
        <dbReference type="ChEBI" id="CHEBI:15378"/>
        <dbReference type="ChEBI" id="CHEBI:29965"/>
        <dbReference type="ChEBI" id="CHEBI:57856"/>
        <dbReference type="ChEBI" id="CHEBI:59789"/>
        <dbReference type="ChEBI" id="CHEBI:88221"/>
        <dbReference type="EC" id="2.1.1.320"/>
    </reaction>
</comment>
<comment type="caution">
    <text evidence="8">The sequence shown here is derived from an EMBL/GenBank/DDBJ whole genome shotgun (WGS) entry which is preliminary data.</text>
</comment>
<keyword evidence="4 7" id="KW-0808">Transferase</keyword>
<comment type="similarity">
    <text evidence="2 7">Belongs to the NDUFAF7 family.</text>
</comment>
<evidence type="ECO:0000256" key="6">
    <source>
        <dbReference type="ARBA" id="ARBA00048612"/>
    </source>
</evidence>
<comment type="function">
    <text evidence="7">Arginine methyltransferase involved in the assembly or stability of mitochondrial NADH:ubiquinone oxidoreductase complex (complex I).</text>
</comment>
<evidence type="ECO:0000256" key="1">
    <source>
        <dbReference type="ARBA" id="ARBA00004173"/>
    </source>
</evidence>
<dbReference type="GO" id="GO:0032259">
    <property type="term" value="P:methylation"/>
    <property type="evidence" value="ECO:0007669"/>
    <property type="project" value="UniProtKB-KW"/>
</dbReference>
<keyword evidence="5 7" id="KW-0496">Mitochondrion</keyword>
<keyword evidence="9" id="KW-1185">Reference proteome</keyword>
<dbReference type="SUPFAM" id="SSF53335">
    <property type="entry name" value="S-adenosyl-L-methionine-dependent methyltransferases"/>
    <property type="match status" value="1"/>
</dbReference>
<evidence type="ECO:0000256" key="7">
    <source>
        <dbReference type="RuleBase" id="RU364114"/>
    </source>
</evidence>
<evidence type="ECO:0000256" key="2">
    <source>
        <dbReference type="ARBA" id="ARBA00005891"/>
    </source>
</evidence>
<evidence type="ECO:0000256" key="5">
    <source>
        <dbReference type="ARBA" id="ARBA00023128"/>
    </source>
</evidence>
<dbReference type="GO" id="GO:0035243">
    <property type="term" value="F:protein-arginine omega-N symmetric methyltransferase activity"/>
    <property type="evidence" value="ECO:0007669"/>
    <property type="project" value="UniProtKB-EC"/>
</dbReference>
<dbReference type="EMBL" id="LJIG01016063">
    <property type="protein sequence ID" value="KRT81725.1"/>
    <property type="molecule type" value="Genomic_DNA"/>
</dbReference>
<comment type="subcellular location">
    <subcellularLocation>
        <location evidence="1 7">Mitochondrion</location>
    </subcellularLocation>
</comment>
<dbReference type="OrthoDB" id="438553at2759"/>
<dbReference type="Proteomes" id="UP000051574">
    <property type="component" value="Unassembled WGS sequence"/>
</dbReference>
<dbReference type="EC" id="2.1.1.320" evidence="7"/>
<dbReference type="AlphaFoldDB" id="A0A0T6B3R5"/>
<gene>
    <name evidence="8" type="ORF">AMK59_6275</name>
</gene>
<dbReference type="PANTHER" id="PTHR12049:SF7">
    <property type="entry name" value="PROTEIN ARGININE METHYLTRANSFERASE NDUFAF7, MITOCHONDRIAL"/>
    <property type="match status" value="1"/>
</dbReference>
<dbReference type="Pfam" id="PF02636">
    <property type="entry name" value="Methyltransf_28"/>
    <property type="match status" value="1"/>
</dbReference>
<dbReference type="Gene3D" id="3.40.50.12710">
    <property type="match status" value="1"/>
</dbReference>
<dbReference type="InterPro" id="IPR003788">
    <property type="entry name" value="NDUFAF7"/>
</dbReference>
<evidence type="ECO:0000313" key="9">
    <source>
        <dbReference type="Proteomes" id="UP000051574"/>
    </source>
</evidence>
<proteinExistence type="inferred from homology"/>
<dbReference type="GO" id="GO:0005739">
    <property type="term" value="C:mitochondrion"/>
    <property type="evidence" value="ECO:0007669"/>
    <property type="project" value="UniProtKB-SubCell"/>
</dbReference>
<evidence type="ECO:0000256" key="4">
    <source>
        <dbReference type="ARBA" id="ARBA00022679"/>
    </source>
</evidence>
<dbReference type="GO" id="GO:0032981">
    <property type="term" value="P:mitochondrial respiratory chain complex I assembly"/>
    <property type="evidence" value="ECO:0007669"/>
    <property type="project" value="TreeGrafter"/>
</dbReference>
<protein>
    <recommendedName>
        <fullName evidence="7">Protein arginine methyltransferase NDUFAF7</fullName>
        <ecNumber evidence="7">2.1.1.320</ecNumber>
    </recommendedName>
</protein>
<organism evidence="8 9">
    <name type="scientific">Oryctes borbonicus</name>
    <dbReference type="NCBI Taxonomy" id="1629725"/>
    <lineage>
        <taxon>Eukaryota</taxon>
        <taxon>Metazoa</taxon>
        <taxon>Ecdysozoa</taxon>
        <taxon>Arthropoda</taxon>
        <taxon>Hexapoda</taxon>
        <taxon>Insecta</taxon>
        <taxon>Pterygota</taxon>
        <taxon>Neoptera</taxon>
        <taxon>Endopterygota</taxon>
        <taxon>Coleoptera</taxon>
        <taxon>Polyphaga</taxon>
        <taxon>Scarabaeiformia</taxon>
        <taxon>Scarabaeidae</taxon>
        <taxon>Dynastinae</taxon>
        <taxon>Oryctes</taxon>
    </lineage>
</organism>
<reference evidence="8 9" key="1">
    <citation type="submission" date="2015-09" db="EMBL/GenBank/DDBJ databases">
        <title>Draft genome of the scarab beetle Oryctes borbonicus.</title>
        <authorList>
            <person name="Meyer J.M."/>
            <person name="Markov G.V."/>
            <person name="Baskaran P."/>
            <person name="Herrmann M."/>
            <person name="Sommer R.J."/>
            <person name="Roedelsperger C."/>
        </authorList>
    </citation>
    <scope>NUCLEOTIDE SEQUENCE [LARGE SCALE GENOMIC DNA]</scope>
    <source>
        <strain evidence="8">OB123</strain>
        <tissue evidence="8">Whole animal</tissue>
    </source>
</reference>
<accession>A0A0T6B3R5</accession>
<evidence type="ECO:0000313" key="8">
    <source>
        <dbReference type="EMBL" id="KRT81725.1"/>
    </source>
</evidence>
<name>A0A0T6B3R5_9SCAR</name>
<keyword evidence="3 7" id="KW-0489">Methyltransferase</keyword>
<sequence length="413" mass="46881">MFLARRTLLRLSNLKYSYYTVNQNLEKSQYDLAKSLYAKIKATGPITIADYMKEVLINPLGGYYIHKDMLGESGDFVTSPELSQIFGEMIAIWFLNEWSKVGSPKPFQIVELGPGKGSLCQDILRVFKHFQALKEASVCLVEISPFLSDIQARKLCAQTILSKNEDDPVYRQGTSITHSTPIKWYRDLKNVPNIFTLLIAHEFFDALPIHKFRKTDLGYREVLIDIDKTKNMTFRYVMANHETPALKLFLNKNETREEFEVSPQSLVLVKDIATRLEEDGGLALIGDYGHEGEGTDTFRAYKKHKQHDPLLEPGTADLTADVDFSALKNAAIEEGKVLAFGPTSQRDFLLRMGIEHRVKNLGEAANEEQMKSIRFGFDMMTDPAKMGTRFKFLSLLPSVLKDILQKVPVVGFH</sequence>